<reference evidence="1 2" key="1">
    <citation type="submission" date="2015-01" db="EMBL/GenBank/DDBJ databases">
        <title>Evolution of Trichinella species and genotypes.</title>
        <authorList>
            <person name="Korhonen P.K."/>
            <person name="Edoardo P."/>
            <person name="Giuseppe L.R."/>
            <person name="Gasser R.B."/>
        </authorList>
    </citation>
    <scope>NUCLEOTIDE SEQUENCE [LARGE SCALE GENOMIC DNA]</scope>
    <source>
        <strain evidence="1">ISS470</strain>
    </source>
</reference>
<evidence type="ECO:0000313" key="1">
    <source>
        <dbReference type="EMBL" id="KRY84526.1"/>
    </source>
</evidence>
<dbReference type="Proteomes" id="UP000054995">
    <property type="component" value="Unassembled WGS sequence"/>
</dbReference>
<comment type="caution">
    <text evidence="1">The sequence shown here is derived from an EMBL/GenBank/DDBJ whole genome shotgun (WGS) entry which is preliminary data.</text>
</comment>
<proteinExistence type="predicted"/>
<sequence>MLMIKQTCESVTEVTIRNCFRKAHIMTADAEPDYQITFPSEIPITNIDEYVECDCGWECCVKLAIDEIVEDICKNNSDFNANKSTDNEFTTTIITHKEVVAALVIIQSYFHENNIKLANLDEIEEHLVRLVPQTIIQTYIFDYFI</sequence>
<name>A0A0V1FEZ8_TRIPS</name>
<gene>
    <name evidence="1" type="ORF">T4D_11051</name>
</gene>
<evidence type="ECO:0000313" key="2">
    <source>
        <dbReference type="Proteomes" id="UP000054995"/>
    </source>
</evidence>
<organism evidence="1 2">
    <name type="scientific">Trichinella pseudospiralis</name>
    <name type="common">Parasitic roundworm</name>
    <dbReference type="NCBI Taxonomy" id="6337"/>
    <lineage>
        <taxon>Eukaryota</taxon>
        <taxon>Metazoa</taxon>
        <taxon>Ecdysozoa</taxon>
        <taxon>Nematoda</taxon>
        <taxon>Enoplea</taxon>
        <taxon>Dorylaimia</taxon>
        <taxon>Trichinellida</taxon>
        <taxon>Trichinellidae</taxon>
        <taxon>Trichinella</taxon>
    </lineage>
</organism>
<keyword evidence="2" id="KW-1185">Reference proteome</keyword>
<accession>A0A0V1FEZ8</accession>
<dbReference type="AlphaFoldDB" id="A0A0V1FEZ8"/>
<dbReference type="EMBL" id="JYDT01000112">
    <property type="protein sequence ID" value="KRY84526.1"/>
    <property type="molecule type" value="Genomic_DNA"/>
</dbReference>
<protein>
    <submittedName>
        <fullName evidence="1">Uncharacterized protein</fullName>
    </submittedName>
</protein>